<feature type="region of interest" description="Disordered" evidence="14">
    <location>
        <begin position="563"/>
        <end position="1026"/>
    </location>
</feature>
<dbReference type="EMBL" id="GEBQ01004128">
    <property type="protein sequence ID" value="JAT35849.1"/>
    <property type="molecule type" value="Transcribed_RNA"/>
</dbReference>
<keyword evidence="8" id="KW-0862">Zinc</keyword>
<proteinExistence type="inferred from homology"/>
<evidence type="ECO:0000256" key="10">
    <source>
        <dbReference type="ARBA" id="ARBA00023125"/>
    </source>
</evidence>
<keyword evidence="3" id="KW-0479">Metal-binding</keyword>
<organism evidence="17">
    <name type="scientific">Graphocephala atropunctata</name>
    <dbReference type="NCBI Taxonomy" id="36148"/>
    <lineage>
        <taxon>Eukaryota</taxon>
        <taxon>Metazoa</taxon>
        <taxon>Ecdysozoa</taxon>
        <taxon>Arthropoda</taxon>
        <taxon>Hexapoda</taxon>
        <taxon>Insecta</taxon>
        <taxon>Pterygota</taxon>
        <taxon>Neoptera</taxon>
        <taxon>Paraneoptera</taxon>
        <taxon>Hemiptera</taxon>
        <taxon>Auchenorrhyncha</taxon>
        <taxon>Membracoidea</taxon>
        <taxon>Cicadellidae</taxon>
        <taxon>Cicadellinae</taxon>
        <taxon>Cicadellini</taxon>
        <taxon>Graphocephala</taxon>
    </lineage>
</organism>
<feature type="compositionally biased region" description="Basic and acidic residues" evidence="14">
    <location>
        <begin position="305"/>
        <end position="315"/>
    </location>
</feature>
<dbReference type="AlphaFoldDB" id="A0A1B6MJ16"/>
<comment type="subcellular location">
    <subcellularLocation>
        <location evidence="1">Nucleus</location>
    </subcellularLocation>
</comment>
<feature type="compositionally biased region" description="Basic and acidic residues" evidence="14">
    <location>
        <begin position="953"/>
        <end position="999"/>
    </location>
</feature>
<sequence length="1026" mass="115882">MGKAKPVEPEPSDKIIRVLGENLTIEVSEEEKKYRNKKGPDDVKNIRKEKLKCTVCAKSLVDLTKKLAEPFVHMVLGVLVCKDCSSFYGDGYFSVDEDGDDKYCRWCGQGGTLYLCSGCTCAFCKKCIKQNLDKQDVKDLESDDWQCLICEPKPLFECRTICWFLQDQAAKAKKGNSEEINEESTLPRSRRDRGSRKSTKEEDITPTSRKRKVSEIEDESETEKERGSKRRKSSDSGKERKSQSSSPSKRARNRSSKEKENEKEPEDESPKKIQSTSESKSKRSRGSKPEEESTPTKKSPRVSKKKEDHSKKKIEVVVTSDDEDLDDSVKEVTKKGSSSKDTKTSKTVKKQEEEENTSRPRRSTSVKSVKESKTVETTPKRPARSSDKKKSQPSEKNKKSKKAEVDSEIESPKRSQRSTKDKCSTKVEEDEENIINLNSEIHLVPLGGNSESDTESNKNIPKRKANSSKSKLHLSKNADSKVVQASGYVNSALKDIMELGVLISNRCEKLCTKSIQSREDVLSVYNKIQQLMSGVNTNLGLIEKGLDTKITSWKDLKLESNESTVEQAIEGDSGDNLETTGDNVTSPGDDVEDLEQVSDIKETENTKELEITEEKIKINLEEHKRENPEEEMEVDDNDQDKIADEEENEKDNTLNAKTENEQKENIEEKIESISETSEKTSEDKESDTEKGDREVTDTKYSENEVLSLEKANVKENSNEGENTEDDTTEKDLESADDKLKDNEENGHSHLQVSEGLENSAENCDESLNNKLDDLKERDEIREEENESVKNVPVCGSDSLDRESLDSVTKQSGAKTLSKSQDNGFGDTNTENDKIEVLGDGFSQEEPVDDKNEESFSLEVMDIDIPENQSKTESDKPAVSEENAHSLTTASEPNDSEELKNGTAVDNTPHSEKEDDKSMELNSIEQISPEKKEENRTLKTPTDEHKSSGSPHSDPSRRLSADRDRERERSRYPQEQRRSGDRGDHHGGGSWNRDRDRFQDRGWSGRGGSWNRYDDRRPNRGGWGWNR</sequence>
<feature type="compositionally biased region" description="Basic and acidic residues" evidence="14">
    <location>
        <begin position="327"/>
        <end position="358"/>
    </location>
</feature>
<dbReference type="PANTHER" id="PTHR46357:SF1">
    <property type="entry name" value="TRANSCRIPTIONAL REGULATOR ATRX"/>
    <property type="match status" value="1"/>
</dbReference>
<comment type="similarity">
    <text evidence="2">Belongs to the SNF2/RAD54 helicase family.</text>
</comment>
<name>A0A1B6MJ16_9HEMI</name>
<dbReference type="GO" id="GO:0005634">
    <property type="term" value="C:nucleus"/>
    <property type="evidence" value="ECO:0007669"/>
    <property type="project" value="UniProtKB-SubCell"/>
</dbReference>
<evidence type="ECO:0000256" key="13">
    <source>
        <dbReference type="ARBA" id="ARBA00047995"/>
    </source>
</evidence>
<dbReference type="GO" id="GO:0003678">
    <property type="term" value="F:DNA helicase activity"/>
    <property type="evidence" value="ECO:0007669"/>
    <property type="project" value="UniProtKB-EC"/>
</dbReference>
<feature type="compositionally biased region" description="Basic and acidic residues" evidence="14">
    <location>
        <begin position="770"/>
        <end position="780"/>
    </location>
</feature>
<evidence type="ECO:0000256" key="14">
    <source>
        <dbReference type="SAM" id="MobiDB-lite"/>
    </source>
</evidence>
<dbReference type="PANTHER" id="PTHR46357">
    <property type="entry name" value="TRANSCRIPTIONAL REGULATOR ATRX"/>
    <property type="match status" value="1"/>
</dbReference>
<protein>
    <recommendedName>
        <fullName evidence="15">PHD-type domain-containing protein</fullName>
    </recommendedName>
</protein>
<dbReference type="GO" id="GO:0016787">
    <property type="term" value="F:hydrolase activity"/>
    <property type="evidence" value="ECO:0007669"/>
    <property type="project" value="UniProtKB-KW"/>
</dbReference>
<feature type="compositionally biased region" description="Basic residues" evidence="14">
    <location>
        <begin position="460"/>
        <end position="474"/>
    </location>
</feature>
<feature type="compositionally biased region" description="Basic and acidic residues" evidence="14">
    <location>
        <begin position="658"/>
        <end position="702"/>
    </location>
</feature>
<feature type="domain" description="PHD-type" evidence="15">
    <location>
        <begin position="41"/>
        <end position="178"/>
    </location>
</feature>
<feature type="compositionally biased region" description="Basic and acidic residues" evidence="14">
    <location>
        <begin position="233"/>
        <end position="242"/>
    </location>
</feature>
<dbReference type="Pfam" id="PF17981">
    <property type="entry name" value="ADD_ATRX"/>
    <property type="match status" value="1"/>
</dbReference>
<feature type="compositionally biased region" description="Basic residues" evidence="14">
    <location>
        <begin position="188"/>
        <end position="197"/>
    </location>
</feature>
<feature type="compositionally biased region" description="Polar residues" evidence="14">
    <location>
        <begin position="576"/>
        <end position="586"/>
    </location>
</feature>
<dbReference type="PROSITE" id="PS51533">
    <property type="entry name" value="ADD"/>
    <property type="match status" value="1"/>
</dbReference>
<dbReference type="GO" id="GO:0006281">
    <property type="term" value="P:DNA repair"/>
    <property type="evidence" value="ECO:0007669"/>
    <property type="project" value="UniProtKB-KW"/>
</dbReference>
<feature type="compositionally biased region" description="Acidic residues" evidence="14">
    <location>
        <begin position="628"/>
        <end position="649"/>
    </location>
</feature>
<dbReference type="Gene3D" id="3.30.40.10">
    <property type="entry name" value="Zinc/RING finger domain, C3HC4 (zinc finger)"/>
    <property type="match status" value="1"/>
</dbReference>
<keyword evidence="10" id="KW-0238">DNA-binding</keyword>
<dbReference type="GO" id="GO:0005721">
    <property type="term" value="C:pericentric heterochromatin"/>
    <property type="evidence" value="ECO:0007669"/>
    <property type="project" value="TreeGrafter"/>
</dbReference>
<evidence type="ECO:0000313" key="16">
    <source>
        <dbReference type="EMBL" id="JAT17736.1"/>
    </source>
</evidence>
<evidence type="ECO:0000259" key="15">
    <source>
        <dbReference type="PROSITE" id="PS51533"/>
    </source>
</evidence>
<keyword evidence="7" id="KW-0378">Hydrolase</keyword>
<evidence type="ECO:0000256" key="9">
    <source>
        <dbReference type="ARBA" id="ARBA00022840"/>
    </source>
</evidence>
<feature type="compositionally biased region" description="Basic and acidic residues" evidence="14">
    <location>
        <begin position="729"/>
        <end position="747"/>
    </location>
</feature>
<keyword evidence="12" id="KW-0539">Nucleus</keyword>
<evidence type="ECO:0000256" key="2">
    <source>
        <dbReference type="ARBA" id="ARBA00007025"/>
    </source>
</evidence>
<feature type="compositionally biased region" description="Basic and acidic residues" evidence="14">
    <location>
        <begin position="908"/>
        <end position="918"/>
    </location>
</feature>
<keyword evidence="9" id="KW-0067">ATP-binding</keyword>
<feature type="compositionally biased region" description="Basic and acidic residues" evidence="14">
    <location>
        <begin position="927"/>
        <end position="946"/>
    </location>
</feature>
<evidence type="ECO:0000256" key="3">
    <source>
        <dbReference type="ARBA" id="ARBA00022723"/>
    </source>
</evidence>
<dbReference type="InterPro" id="IPR013083">
    <property type="entry name" value="Znf_RING/FYVE/PHD"/>
</dbReference>
<dbReference type="GO" id="GO:0008270">
    <property type="term" value="F:zinc ion binding"/>
    <property type="evidence" value="ECO:0007669"/>
    <property type="project" value="UniProtKB-KW"/>
</dbReference>
<dbReference type="GO" id="GO:0031297">
    <property type="term" value="P:replication fork processing"/>
    <property type="evidence" value="ECO:0007669"/>
    <property type="project" value="TreeGrafter"/>
</dbReference>
<dbReference type="EMBL" id="GEBQ01022241">
    <property type="protein sequence ID" value="JAT17736.1"/>
    <property type="molecule type" value="Transcribed_RNA"/>
</dbReference>
<evidence type="ECO:0000256" key="7">
    <source>
        <dbReference type="ARBA" id="ARBA00022801"/>
    </source>
</evidence>
<keyword evidence="11" id="KW-0234">DNA repair</keyword>
<dbReference type="CDD" id="cd11726">
    <property type="entry name" value="ADDz_ATRX"/>
    <property type="match status" value="1"/>
</dbReference>
<accession>A0A1B6MJ16</accession>
<feature type="compositionally biased region" description="Basic and acidic residues" evidence="14">
    <location>
        <begin position="384"/>
        <end position="427"/>
    </location>
</feature>
<evidence type="ECO:0000256" key="4">
    <source>
        <dbReference type="ARBA" id="ARBA00022741"/>
    </source>
</evidence>
<evidence type="ECO:0000256" key="1">
    <source>
        <dbReference type="ARBA" id="ARBA00004123"/>
    </source>
</evidence>
<feature type="compositionally biased region" description="Basic and acidic residues" evidence="14">
    <location>
        <begin position="598"/>
        <end position="627"/>
    </location>
</feature>
<dbReference type="InterPro" id="IPR041430">
    <property type="entry name" value="ADD_ATRX"/>
</dbReference>
<reference evidence="17" key="1">
    <citation type="submission" date="2015-11" db="EMBL/GenBank/DDBJ databases">
        <title>De novo transcriptome assembly of four potential Pierce s Disease insect vectors from Arizona vineyards.</title>
        <authorList>
            <person name="Tassone E.E."/>
        </authorList>
    </citation>
    <scope>NUCLEOTIDE SEQUENCE</scope>
</reference>
<dbReference type="GO" id="GO:0005524">
    <property type="term" value="F:ATP binding"/>
    <property type="evidence" value="ECO:0007669"/>
    <property type="project" value="UniProtKB-KW"/>
</dbReference>
<feature type="compositionally biased region" description="Polar residues" evidence="14">
    <location>
        <begin position="759"/>
        <end position="769"/>
    </location>
</feature>
<dbReference type="InterPro" id="IPR052131">
    <property type="entry name" value="ATRX_domain-containing"/>
</dbReference>
<dbReference type="InterPro" id="IPR011011">
    <property type="entry name" value="Znf_FYVE_PHD"/>
</dbReference>
<feature type="compositionally biased region" description="Basic and acidic residues" evidence="14">
    <location>
        <begin position="869"/>
        <end position="883"/>
    </location>
</feature>
<evidence type="ECO:0000256" key="12">
    <source>
        <dbReference type="ARBA" id="ARBA00023242"/>
    </source>
</evidence>
<dbReference type="GO" id="GO:0010468">
    <property type="term" value="P:regulation of gene expression"/>
    <property type="evidence" value="ECO:0007669"/>
    <property type="project" value="UniProtKB-ARBA"/>
</dbReference>
<feature type="compositionally biased region" description="Polar residues" evidence="14">
    <location>
        <begin position="805"/>
        <end position="828"/>
    </location>
</feature>
<evidence type="ECO:0000256" key="8">
    <source>
        <dbReference type="ARBA" id="ARBA00022833"/>
    </source>
</evidence>
<evidence type="ECO:0000256" key="5">
    <source>
        <dbReference type="ARBA" id="ARBA00022763"/>
    </source>
</evidence>
<evidence type="ECO:0000256" key="11">
    <source>
        <dbReference type="ARBA" id="ARBA00023204"/>
    </source>
</evidence>
<comment type="catalytic activity">
    <reaction evidence="13">
        <text>ATP + H2O = ADP + phosphate + H(+)</text>
        <dbReference type="Rhea" id="RHEA:13065"/>
        <dbReference type="ChEBI" id="CHEBI:15377"/>
        <dbReference type="ChEBI" id="CHEBI:15378"/>
        <dbReference type="ChEBI" id="CHEBI:30616"/>
        <dbReference type="ChEBI" id="CHEBI:43474"/>
        <dbReference type="ChEBI" id="CHEBI:456216"/>
        <dbReference type="EC" id="3.6.4.12"/>
    </reaction>
</comment>
<feature type="region of interest" description="Disordered" evidence="14">
    <location>
        <begin position="174"/>
        <end position="477"/>
    </location>
</feature>
<dbReference type="GO" id="GO:0006338">
    <property type="term" value="P:chromatin remodeling"/>
    <property type="evidence" value="ECO:0007669"/>
    <property type="project" value="TreeGrafter"/>
</dbReference>
<dbReference type="SUPFAM" id="SSF57903">
    <property type="entry name" value="FYVE/PHD zinc finger"/>
    <property type="match status" value="1"/>
</dbReference>
<evidence type="ECO:0000313" key="17">
    <source>
        <dbReference type="EMBL" id="JAT35849.1"/>
    </source>
</evidence>
<gene>
    <name evidence="17" type="ORF">g.36840</name>
    <name evidence="16" type="ORF">g.36843</name>
</gene>
<keyword evidence="4" id="KW-0547">Nucleotide-binding</keyword>
<dbReference type="InterPro" id="IPR025766">
    <property type="entry name" value="ADD"/>
</dbReference>
<dbReference type="GO" id="GO:0031490">
    <property type="term" value="F:chromatin DNA binding"/>
    <property type="evidence" value="ECO:0007669"/>
    <property type="project" value="TreeGrafter"/>
</dbReference>
<evidence type="ECO:0000256" key="6">
    <source>
        <dbReference type="ARBA" id="ARBA00022771"/>
    </source>
</evidence>
<keyword evidence="6" id="KW-0863">Zinc-finger</keyword>
<keyword evidence="5" id="KW-0227">DNA damage</keyword>